<evidence type="ECO:0000256" key="1">
    <source>
        <dbReference type="SAM" id="MobiDB-lite"/>
    </source>
</evidence>
<keyword evidence="3" id="KW-1185">Reference proteome</keyword>
<sequence length="141" mass="15503">MTPLNGNSLSGENQFVSPQSPHSITFHDNTAQLSNINEASYSKTSLNKTTNKSRNNSNADTNTINKNQRSSMKSLFSDWKFPRKGSSSTNKTSNSDSSNNSRNGTSSRNTQNGNSNSENTNNDEEDEMDLLDFLSKAPKQS</sequence>
<feature type="compositionally biased region" description="Acidic residues" evidence="1">
    <location>
        <begin position="121"/>
        <end position="130"/>
    </location>
</feature>
<feature type="compositionally biased region" description="Polar residues" evidence="1">
    <location>
        <begin position="59"/>
        <end position="74"/>
    </location>
</feature>
<feature type="compositionally biased region" description="Low complexity" evidence="1">
    <location>
        <begin position="40"/>
        <end position="58"/>
    </location>
</feature>
<dbReference type="Proteomes" id="UP001165120">
    <property type="component" value="Unassembled WGS sequence"/>
</dbReference>
<evidence type="ECO:0000313" key="2">
    <source>
        <dbReference type="EMBL" id="GME72656.1"/>
    </source>
</evidence>
<gene>
    <name evidence="2" type="ORF">Cboi02_000370900</name>
</gene>
<feature type="region of interest" description="Disordered" evidence="1">
    <location>
        <begin position="1"/>
        <end position="141"/>
    </location>
</feature>
<comment type="caution">
    <text evidence="2">The sequence shown here is derived from an EMBL/GenBank/DDBJ whole genome shotgun (WGS) entry which is preliminary data.</text>
</comment>
<accession>A0A9W6T1X9</accession>
<name>A0A9W6T1X9_CANBO</name>
<feature type="compositionally biased region" description="Polar residues" evidence="1">
    <location>
        <begin position="1"/>
        <end position="39"/>
    </location>
</feature>
<organism evidence="2 3">
    <name type="scientific">Candida boidinii</name>
    <name type="common">Yeast</name>
    <dbReference type="NCBI Taxonomy" id="5477"/>
    <lineage>
        <taxon>Eukaryota</taxon>
        <taxon>Fungi</taxon>
        <taxon>Dikarya</taxon>
        <taxon>Ascomycota</taxon>
        <taxon>Saccharomycotina</taxon>
        <taxon>Pichiomycetes</taxon>
        <taxon>Pichiales</taxon>
        <taxon>Pichiaceae</taxon>
        <taxon>Ogataea</taxon>
        <taxon>Ogataea/Candida clade</taxon>
    </lineage>
</organism>
<reference evidence="2" key="1">
    <citation type="submission" date="2023-04" db="EMBL/GenBank/DDBJ databases">
        <title>Candida boidinii NBRC 10035.</title>
        <authorList>
            <person name="Ichikawa N."/>
            <person name="Sato H."/>
            <person name="Tonouchi N."/>
        </authorList>
    </citation>
    <scope>NUCLEOTIDE SEQUENCE</scope>
    <source>
        <strain evidence="2">NBRC 10035</strain>
    </source>
</reference>
<dbReference type="EMBL" id="BSXN01001332">
    <property type="protein sequence ID" value="GME72656.1"/>
    <property type="molecule type" value="Genomic_DNA"/>
</dbReference>
<proteinExistence type="predicted"/>
<dbReference type="AlphaFoldDB" id="A0A9W6T1X9"/>
<feature type="compositionally biased region" description="Low complexity" evidence="1">
    <location>
        <begin position="84"/>
        <end position="120"/>
    </location>
</feature>
<evidence type="ECO:0000313" key="3">
    <source>
        <dbReference type="Proteomes" id="UP001165120"/>
    </source>
</evidence>
<protein>
    <submittedName>
        <fullName evidence="2">Unnamed protein product</fullName>
    </submittedName>
</protein>